<keyword evidence="1" id="KW-0472">Membrane</keyword>
<keyword evidence="1" id="KW-1133">Transmembrane helix</keyword>
<keyword evidence="3" id="KW-1185">Reference proteome</keyword>
<organism evidence="2 3">
    <name type="scientific">Glossina austeni</name>
    <name type="common">Savannah tsetse fly</name>
    <dbReference type="NCBI Taxonomy" id="7395"/>
    <lineage>
        <taxon>Eukaryota</taxon>
        <taxon>Metazoa</taxon>
        <taxon>Ecdysozoa</taxon>
        <taxon>Arthropoda</taxon>
        <taxon>Hexapoda</taxon>
        <taxon>Insecta</taxon>
        <taxon>Pterygota</taxon>
        <taxon>Neoptera</taxon>
        <taxon>Endopterygota</taxon>
        <taxon>Diptera</taxon>
        <taxon>Brachycera</taxon>
        <taxon>Muscomorpha</taxon>
        <taxon>Hippoboscoidea</taxon>
        <taxon>Glossinidae</taxon>
        <taxon>Glossina</taxon>
    </lineage>
</organism>
<dbReference type="EnsemblMetazoa" id="GAUT047574-RA">
    <property type="protein sequence ID" value="GAUT047574-PA"/>
    <property type="gene ID" value="GAUT047574"/>
</dbReference>
<feature type="transmembrane region" description="Helical" evidence="1">
    <location>
        <begin position="115"/>
        <end position="135"/>
    </location>
</feature>
<reference evidence="2" key="1">
    <citation type="submission" date="2020-05" db="UniProtKB">
        <authorList>
            <consortium name="EnsemblMetazoa"/>
        </authorList>
    </citation>
    <scope>IDENTIFICATION</scope>
    <source>
        <strain evidence="2">TTRI</strain>
    </source>
</reference>
<accession>A0A1A9VU05</accession>
<evidence type="ECO:0000313" key="2">
    <source>
        <dbReference type="EnsemblMetazoa" id="GAUT047574-PA"/>
    </source>
</evidence>
<proteinExistence type="predicted"/>
<dbReference type="AlphaFoldDB" id="A0A1A9VU05"/>
<protein>
    <submittedName>
        <fullName evidence="2">Uncharacterized protein</fullName>
    </submittedName>
</protein>
<evidence type="ECO:0000256" key="1">
    <source>
        <dbReference type="SAM" id="Phobius"/>
    </source>
</evidence>
<dbReference type="VEuPathDB" id="VectorBase:GAUT047574"/>
<sequence length="137" mass="15680">MASRKSDFLWQQETMVKDMSSIRMENLVEFFLNFPPKLELNSEDTIGLFKPIHKTIRFFNIGIKMQVWNRTNNESSMDIRIHEKKSCLMTAAVGEDMTCFVLVPNNEPNGVLLDLVTLAVFGICYAAEFGLFAIAKH</sequence>
<dbReference type="Proteomes" id="UP000078200">
    <property type="component" value="Unassembled WGS sequence"/>
</dbReference>
<evidence type="ECO:0000313" key="3">
    <source>
        <dbReference type="Proteomes" id="UP000078200"/>
    </source>
</evidence>
<keyword evidence="1" id="KW-0812">Transmembrane</keyword>
<name>A0A1A9VU05_GLOAU</name>